<evidence type="ECO:0000313" key="2">
    <source>
        <dbReference type="Proteomes" id="UP000433183"/>
    </source>
</evidence>
<gene>
    <name evidence="1" type="ORF">Hena1_00960</name>
</gene>
<organism evidence="1 2">
    <name type="scientific">Erwinia phage Hena1</name>
    <dbReference type="NCBI Taxonomy" id="2678601"/>
    <lineage>
        <taxon>Viruses</taxon>
        <taxon>Duplodnaviria</taxon>
        <taxon>Heunggongvirae</taxon>
        <taxon>Uroviricota</taxon>
        <taxon>Caudoviricetes</taxon>
        <taxon>Vequintavirinae</taxon>
        <taxon>Henunavirus</taxon>
        <taxon>Henunavirus hena1</taxon>
    </lineage>
</organism>
<name>A0A6B9JCC4_9CAUD</name>
<keyword evidence="2" id="KW-1185">Reference proteome</keyword>
<proteinExistence type="predicted"/>
<reference evidence="1 2" key="1">
    <citation type="submission" date="2019-11" db="EMBL/GenBank/DDBJ databases">
        <title>Characterization of a new Erwinia amylovora bacteriophage.</title>
        <authorList>
            <person name="Valentovich L.N."/>
            <person name="Akhremchuk A.E."/>
            <person name="Besarab N.V."/>
            <person name="Lagonenko A.L."/>
        </authorList>
    </citation>
    <scope>NUCLEOTIDE SEQUENCE [LARGE SCALE GENOMIC DNA]</scope>
</reference>
<sequence>MKNYNHAEVTRLLNEMEACVNRVRALCAKITDSGSFDSGCTESGANEIGYGEG</sequence>
<dbReference type="Proteomes" id="UP000433183">
    <property type="component" value="Segment"/>
</dbReference>
<dbReference type="EMBL" id="MN732867">
    <property type="protein sequence ID" value="QGZ16272.1"/>
    <property type="molecule type" value="Genomic_DNA"/>
</dbReference>
<protein>
    <submittedName>
        <fullName evidence="1">Uncharacterized protein</fullName>
    </submittedName>
</protein>
<evidence type="ECO:0000313" key="1">
    <source>
        <dbReference type="EMBL" id="QGZ16272.1"/>
    </source>
</evidence>
<accession>A0A6B9JCC4</accession>